<evidence type="ECO:0000313" key="2">
    <source>
        <dbReference type="EMBL" id="CAH0046019.1"/>
    </source>
</evidence>
<name>A0A9N9YYN4_9HYPO</name>
<reference evidence="2" key="1">
    <citation type="submission" date="2021-10" db="EMBL/GenBank/DDBJ databases">
        <authorList>
            <person name="Piombo E."/>
        </authorList>
    </citation>
    <scope>NUCLEOTIDE SEQUENCE</scope>
</reference>
<evidence type="ECO:0000313" key="3">
    <source>
        <dbReference type="Proteomes" id="UP000775872"/>
    </source>
</evidence>
<feature type="compositionally biased region" description="Polar residues" evidence="1">
    <location>
        <begin position="31"/>
        <end position="43"/>
    </location>
</feature>
<proteinExistence type="predicted"/>
<protein>
    <submittedName>
        <fullName evidence="2">Uncharacterized protein</fullName>
    </submittedName>
</protein>
<dbReference type="EMBL" id="CABFOC020000013">
    <property type="protein sequence ID" value="CAH0046019.1"/>
    <property type="molecule type" value="Genomic_DNA"/>
</dbReference>
<evidence type="ECO:0000256" key="1">
    <source>
        <dbReference type="SAM" id="MobiDB-lite"/>
    </source>
</evidence>
<feature type="region of interest" description="Disordered" evidence="1">
    <location>
        <begin position="259"/>
        <end position="278"/>
    </location>
</feature>
<gene>
    <name evidence="2" type="ORF">CSOL1703_00012652</name>
</gene>
<feature type="region of interest" description="Disordered" evidence="1">
    <location>
        <begin position="1"/>
        <end position="74"/>
    </location>
</feature>
<dbReference type="OrthoDB" id="5070006at2759"/>
<accession>A0A9N9YYN4</accession>
<organism evidence="2 3">
    <name type="scientific">Clonostachys solani</name>
    <dbReference type="NCBI Taxonomy" id="160281"/>
    <lineage>
        <taxon>Eukaryota</taxon>
        <taxon>Fungi</taxon>
        <taxon>Dikarya</taxon>
        <taxon>Ascomycota</taxon>
        <taxon>Pezizomycotina</taxon>
        <taxon>Sordariomycetes</taxon>
        <taxon>Hypocreomycetidae</taxon>
        <taxon>Hypocreales</taxon>
        <taxon>Bionectriaceae</taxon>
        <taxon>Clonostachys</taxon>
    </lineage>
</organism>
<dbReference type="Proteomes" id="UP000775872">
    <property type="component" value="Unassembled WGS sequence"/>
</dbReference>
<sequence length="319" mass="36064">MSTSKHSHRLALTNEPPSRKRNNHVPWSDALKSTQQVANTSISKRPRNFQHGDGWDGRSSPSESSTANEDSYNMLDGCQPRDSVSFGEFLNLNCVSRSGANCYLNHGWGDYNSVMGLWENELATPAYYEYMPYLFNESIGGKIQDYARENWSNASANSRLSGASLLVGPKMLPDTTMYPIFGNGLVWDFDTQSFQNMQDGLQYSQSDVAEGGTIAYSLAEVKTEPSIAGDSGIWRQESSPPGSLAEQENFEMLEEEIKPTASRTRRQHTGKIEQTDEPWRDRNRIDEAVYGIGKLEDRLKDWNKRQMDAVRETSMHHPW</sequence>
<dbReference type="AlphaFoldDB" id="A0A9N9YYN4"/>
<feature type="compositionally biased region" description="Polar residues" evidence="1">
    <location>
        <begin position="59"/>
        <end position="71"/>
    </location>
</feature>
<keyword evidence="3" id="KW-1185">Reference proteome</keyword>
<comment type="caution">
    <text evidence="2">The sequence shown here is derived from an EMBL/GenBank/DDBJ whole genome shotgun (WGS) entry which is preliminary data.</text>
</comment>